<organism evidence="3 4">
    <name type="scientific">Variovorax guangxiensis</name>
    <dbReference type="NCBI Taxonomy" id="1775474"/>
    <lineage>
        <taxon>Bacteria</taxon>
        <taxon>Pseudomonadati</taxon>
        <taxon>Pseudomonadota</taxon>
        <taxon>Betaproteobacteria</taxon>
        <taxon>Burkholderiales</taxon>
        <taxon>Comamonadaceae</taxon>
        <taxon>Variovorax</taxon>
    </lineage>
</organism>
<dbReference type="PANTHER" id="PTHR37957:SF1">
    <property type="entry name" value="PHYTASE-LIKE DOMAIN-CONTAINING PROTEIN"/>
    <property type="match status" value="1"/>
</dbReference>
<dbReference type="Pfam" id="PF13449">
    <property type="entry name" value="Phytase-like"/>
    <property type="match status" value="1"/>
</dbReference>
<evidence type="ECO:0000256" key="1">
    <source>
        <dbReference type="SAM" id="MobiDB-lite"/>
    </source>
</evidence>
<dbReference type="AlphaFoldDB" id="A0A840FTL7"/>
<reference evidence="3 4" key="1">
    <citation type="submission" date="2020-08" db="EMBL/GenBank/DDBJ databases">
        <title>Genomic Encyclopedia of Type Strains, Phase IV (KMG-V): Genome sequencing to study the core and pangenomes of soil and plant-associated prokaryotes.</title>
        <authorList>
            <person name="Whitman W."/>
        </authorList>
    </citation>
    <scope>NUCLEOTIDE SEQUENCE [LARGE SCALE GENOMIC DNA]</scope>
    <source>
        <strain evidence="3 4">34/80</strain>
    </source>
</reference>
<gene>
    <name evidence="3" type="ORF">GGD71_003520</name>
</gene>
<evidence type="ECO:0000313" key="3">
    <source>
        <dbReference type="EMBL" id="MBB4222740.1"/>
    </source>
</evidence>
<sequence>MQAPENPILSTSSIQRRRLLAAGVGFAGLALAGCKGGATPNPDPGRLRLVAEARWPRRLHIEGTTAGGLSGIDYDPIRGEYLLISDDRSDLAPVRYYTARWPSPQAAPPESTGVVQLQRPGGGPWPSRRNAVDGLPVPDPEALRLRPATNTLLWTSEGDVARGFGPALYESARDGRFLREFRMPAMFQPDPAKRRGPRDNLTFEGVSLTPDGRFAWLAMENALIQDGPEPAVGAAGGPCRFTRIDLETGQPDRQIAYVPDAIPLRPLVPGSYADNGVSEILMLDADRMLVLERAYATGRGNSLRLYEIDTRAASDVLAVDALAPGNHRPAAKTLVADFAALGLSRLDNTEGMCWGPPLPGGRRMLVVVSDDNFNPLQITQFAAFEYADRP</sequence>
<accession>A0A840FTL7</accession>
<dbReference type="EMBL" id="JACIFZ010000003">
    <property type="protein sequence ID" value="MBB4222740.1"/>
    <property type="molecule type" value="Genomic_DNA"/>
</dbReference>
<evidence type="ECO:0000313" key="4">
    <source>
        <dbReference type="Proteomes" id="UP000524450"/>
    </source>
</evidence>
<dbReference type="RefSeq" id="WP_375792093.1">
    <property type="nucleotide sequence ID" value="NZ_JACIFZ010000003.1"/>
</dbReference>
<evidence type="ECO:0000259" key="2">
    <source>
        <dbReference type="Pfam" id="PF13449"/>
    </source>
</evidence>
<dbReference type="PANTHER" id="PTHR37957">
    <property type="entry name" value="BLR7070 PROTEIN"/>
    <property type="match status" value="1"/>
</dbReference>
<dbReference type="InterPro" id="IPR027372">
    <property type="entry name" value="Phytase-like_dom"/>
</dbReference>
<feature type="region of interest" description="Disordered" evidence="1">
    <location>
        <begin position="103"/>
        <end position="130"/>
    </location>
</feature>
<proteinExistence type="predicted"/>
<dbReference type="SUPFAM" id="SSF50969">
    <property type="entry name" value="YVTN repeat-like/Quinoprotein amine dehydrogenase"/>
    <property type="match status" value="1"/>
</dbReference>
<dbReference type="Proteomes" id="UP000524450">
    <property type="component" value="Unassembled WGS sequence"/>
</dbReference>
<feature type="domain" description="Phytase-like" evidence="2">
    <location>
        <begin position="65"/>
        <end position="373"/>
    </location>
</feature>
<dbReference type="InterPro" id="IPR011044">
    <property type="entry name" value="Quino_amine_DH_bsu"/>
</dbReference>
<name>A0A840FTL7_9BURK</name>
<protein>
    <recommendedName>
        <fullName evidence="2">Phytase-like domain-containing protein</fullName>
    </recommendedName>
</protein>
<comment type="caution">
    <text evidence="3">The sequence shown here is derived from an EMBL/GenBank/DDBJ whole genome shotgun (WGS) entry which is preliminary data.</text>
</comment>